<dbReference type="SUPFAM" id="SSF47473">
    <property type="entry name" value="EF-hand"/>
    <property type="match status" value="1"/>
</dbReference>
<feature type="compositionally biased region" description="Low complexity" evidence="7">
    <location>
        <begin position="12"/>
        <end position="27"/>
    </location>
</feature>
<dbReference type="SUPFAM" id="SSF50729">
    <property type="entry name" value="PH domain-like"/>
    <property type="match status" value="1"/>
</dbReference>
<keyword evidence="11" id="KW-1185">Reference proteome</keyword>
<evidence type="ECO:0000259" key="9">
    <source>
        <dbReference type="PROSITE" id="PS50008"/>
    </source>
</evidence>
<dbReference type="Pfam" id="PF00387">
    <property type="entry name" value="PI-PLC-Y"/>
    <property type="match status" value="1"/>
</dbReference>
<dbReference type="InterPro" id="IPR017946">
    <property type="entry name" value="PLC-like_Pdiesterase_TIM-brl"/>
</dbReference>
<evidence type="ECO:0000256" key="2">
    <source>
        <dbReference type="ARBA" id="ARBA00022801"/>
    </source>
</evidence>
<dbReference type="InterPro" id="IPR000909">
    <property type="entry name" value="PLipase_C_PInositol-sp_X_dom"/>
</dbReference>
<dbReference type="GO" id="GO:0004435">
    <property type="term" value="F:phosphatidylinositol-4,5-bisphosphate phospholipase C activity"/>
    <property type="evidence" value="ECO:0007669"/>
    <property type="project" value="UniProtKB-EC"/>
</dbReference>
<keyword evidence="3 6" id="KW-0442">Lipid degradation</keyword>
<dbReference type="PANTHER" id="PTHR10336">
    <property type="entry name" value="PHOSPHOINOSITIDE-SPECIFIC PHOSPHOLIPASE C FAMILY PROTEIN"/>
    <property type="match status" value="1"/>
</dbReference>
<feature type="compositionally biased region" description="Basic and acidic residues" evidence="7">
    <location>
        <begin position="1"/>
        <end position="11"/>
    </location>
</feature>
<dbReference type="CDD" id="cd00275">
    <property type="entry name" value="C2_PLC_like"/>
    <property type="match status" value="1"/>
</dbReference>
<dbReference type="PANTHER" id="PTHR10336:SF36">
    <property type="entry name" value="1-PHOSPHATIDYLINOSITOL 4,5-BISPHOSPHATE PHOSPHODIESTERASE BETA-4"/>
    <property type="match status" value="1"/>
</dbReference>
<dbReference type="eggNOG" id="KOG0169">
    <property type="taxonomic scope" value="Eukaryota"/>
</dbReference>
<dbReference type="SUPFAM" id="SSF51695">
    <property type="entry name" value="PLC-like phosphodiesterases"/>
    <property type="match status" value="1"/>
</dbReference>
<feature type="region of interest" description="Disordered" evidence="7">
    <location>
        <begin position="1"/>
        <end position="38"/>
    </location>
</feature>
<dbReference type="InterPro" id="IPR011993">
    <property type="entry name" value="PH-like_dom_sf"/>
</dbReference>
<evidence type="ECO:0000256" key="1">
    <source>
        <dbReference type="ARBA" id="ARBA00012368"/>
    </source>
</evidence>
<organism evidence="10 11">
    <name type="scientific">Sphaerulina musiva (strain SO2202)</name>
    <name type="common">Poplar stem canker fungus</name>
    <name type="synonym">Septoria musiva</name>
    <dbReference type="NCBI Taxonomy" id="692275"/>
    <lineage>
        <taxon>Eukaryota</taxon>
        <taxon>Fungi</taxon>
        <taxon>Dikarya</taxon>
        <taxon>Ascomycota</taxon>
        <taxon>Pezizomycotina</taxon>
        <taxon>Dothideomycetes</taxon>
        <taxon>Dothideomycetidae</taxon>
        <taxon>Mycosphaerellales</taxon>
        <taxon>Mycosphaerellaceae</taxon>
        <taxon>Sphaerulina</taxon>
    </lineage>
</organism>
<feature type="region of interest" description="Disordered" evidence="7">
    <location>
        <begin position="707"/>
        <end position="779"/>
    </location>
</feature>
<dbReference type="OrthoDB" id="269822at2759"/>
<dbReference type="HOGENOM" id="CLU_002738_1_0_1"/>
<dbReference type="PROSITE" id="PS50007">
    <property type="entry name" value="PIPLC_X_DOMAIN"/>
    <property type="match status" value="1"/>
</dbReference>
<accession>N1QL86</accession>
<dbReference type="AlphaFoldDB" id="N1QL86"/>
<evidence type="ECO:0000256" key="4">
    <source>
        <dbReference type="ARBA" id="ARBA00023098"/>
    </source>
</evidence>
<evidence type="ECO:0000256" key="3">
    <source>
        <dbReference type="ARBA" id="ARBA00022963"/>
    </source>
</evidence>
<dbReference type="SMART" id="SM00239">
    <property type="entry name" value="C2"/>
    <property type="match status" value="1"/>
</dbReference>
<dbReference type="CDD" id="cd16207">
    <property type="entry name" value="EFh_ScPlc1p_like"/>
    <property type="match status" value="1"/>
</dbReference>
<dbReference type="CDD" id="cd08598">
    <property type="entry name" value="PI-PLC1c_yeast"/>
    <property type="match status" value="1"/>
</dbReference>
<dbReference type="SMART" id="SM00149">
    <property type="entry name" value="PLCYc"/>
    <property type="match status" value="1"/>
</dbReference>
<gene>
    <name evidence="10" type="ORF">SEPMUDRAFT_146846</name>
</gene>
<dbReference type="Proteomes" id="UP000016931">
    <property type="component" value="Unassembled WGS sequence"/>
</dbReference>
<name>N1QL86_SPHMS</name>
<dbReference type="STRING" id="692275.N1QL86"/>
<dbReference type="Gene3D" id="3.20.20.190">
    <property type="entry name" value="Phosphatidylinositol (PI) phosphodiesterase"/>
    <property type="match status" value="2"/>
</dbReference>
<dbReference type="InterPro" id="IPR001192">
    <property type="entry name" value="PI-PLC_fam"/>
</dbReference>
<dbReference type="PROSITE" id="PS50004">
    <property type="entry name" value="C2"/>
    <property type="match status" value="1"/>
</dbReference>
<reference evidence="10 11" key="1">
    <citation type="journal article" date="2012" name="PLoS Pathog.">
        <title>Diverse lifestyles and strategies of plant pathogenesis encoded in the genomes of eighteen Dothideomycetes fungi.</title>
        <authorList>
            <person name="Ohm R.A."/>
            <person name="Feau N."/>
            <person name="Henrissat B."/>
            <person name="Schoch C.L."/>
            <person name="Horwitz B.A."/>
            <person name="Barry K.W."/>
            <person name="Condon B.J."/>
            <person name="Copeland A.C."/>
            <person name="Dhillon B."/>
            <person name="Glaser F."/>
            <person name="Hesse C.N."/>
            <person name="Kosti I."/>
            <person name="LaButti K."/>
            <person name="Lindquist E.A."/>
            <person name="Lucas S."/>
            <person name="Salamov A.A."/>
            <person name="Bradshaw R.E."/>
            <person name="Ciuffetti L."/>
            <person name="Hamelin R.C."/>
            <person name="Kema G.H.J."/>
            <person name="Lawrence C."/>
            <person name="Scott J.A."/>
            <person name="Spatafora J.W."/>
            <person name="Turgeon B.G."/>
            <person name="de Wit P.J.G.M."/>
            <person name="Zhong S."/>
            <person name="Goodwin S.B."/>
            <person name="Grigoriev I.V."/>
        </authorList>
    </citation>
    <scope>NUCLEOTIDE SEQUENCE [LARGE SCALE GENOMIC DNA]</scope>
    <source>
        <strain evidence="10 11">SO2202</strain>
    </source>
</reference>
<evidence type="ECO:0000256" key="7">
    <source>
        <dbReference type="SAM" id="MobiDB-lite"/>
    </source>
</evidence>
<dbReference type="GO" id="GO:0016042">
    <property type="term" value="P:lipid catabolic process"/>
    <property type="evidence" value="ECO:0007669"/>
    <property type="project" value="UniProtKB-KW"/>
</dbReference>
<dbReference type="InterPro" id="IPR001711">
    <property type="entry name" value="PLipase_C_Pinositol-sp_Y"/>
</dbReference>
<feature type="compositionally biased region" description="Low complexity" evidence="7">
    <location>
        <begin position="723"/>
        <end position="740"/>
    </location>
</feature>
<dbReference type="GO" id="GO:0048015">
    <property type="term" value="P:phosphatidylinositol-mediated signaling"/>
    <property type="evidence" value="ECO:0007669"/>
    <property type="project" value="TreeGrafter"/>
</dbReference>
<comment type="catalytic activity">
    <reaction evidence="6">
        <text>a 1,2-diacyl-sn-glycero-3-phospho-(1D-myo-inositol-4,5-bisphosphate) + H2O = 1D-myo-inositol 1,4,5-trisphosphate + a 1,2-diacyl-sn-glycerol + H(+)</text>
        <dbReference type="Rhea" id="RHEA:33179"/>
        <dbReference type="ChEBI" id="CHEBI:15377"/>
        <dbReference type="ChEBI" id="CHEBI:15378"/>
        <dbReference type="ChEBI" id="CHEBI:17815"/>
        <dbReference type="ChEBI" id="CHEBI:58456"/>
        <dbReference type="ChEBI" id="CHEBI:203600"/>
        <dbReference type="EC" id="3.1.4.11"/>
    </reaction>
</comment>
<dbReference type="Gene3D" id="2.60.40.150">
    <property type="entry name" value="C2 domain"/>
    <property type="match status" value="1"/>
</dbReference>
<protein>
    <recommendedName>
        <fullName evidence="1 6">Phosphoinositide phospholipase C</fullName>
        <ecNumber evidence="1 6">3.1.4.11</ecNumber>
    </recommendedName>
</protein>
<dbReference type="InterPro" id="IPR011992">
    <property type="entry name" value="EF-hand-dom_pair"/>
</dbReference>
<dbReference type="EC" id="3.1.4.11" evidence="1 6"/>
<dbReference type="SMART" id="SM00148">
    <property type="entry name" value="PLCXc"/>
    <property type="match status" value="1"/>
</dbReference>
<evidence type="ECO:0000313" key="10">
    <source>
        <dbReference type="EMBL" id="EMF17945.1"/>
    </source>
</evidence>
<keyword evidence="4 6" id="KW-0443">Lipid metabolism</keyword>
<dbReference type="Pfam" id="PF00388">
    <property type="entry name" value="PI-PLC-X"/>
    <property type="match status" value="1"/>
</dbReference>
<dbReference type="InterPro" id="IPR035892">
    <property type="entry name" value="C2_domain_sf"/>
</dbReference>
<evidence type="ECO:0000256" key="6">
    <source>
        <dbReference type="RuleBase" id="RU361133"/>
    </source>
</evidence>
<feature type="region of interest" description="Disordered" evidence="7">
    <location>
        <begin position="1099"/>
        <end position="1155"/>
    </location>
</feature>
<dbReference type="InterPro" id="IPR000008">
    <property type="entry name" value="C2_dom"/>
</dbReference>
<evidence type="ECO:0000259" key="8">
    <source>
        <dbReference type="PROSITE" id="PS50004"/>
    </source>
</evidence>
<dbReference type="Gene3D" id="2.30.29.30">
    <property type="entry name" value="Pleckstrin-homology domain (PH domain)/Phosphotyrosine-binding domain (PTB)"/>
    <property type="match status" value="1"/>
</dbReference>
<keyword evidence="5" id="KW-0807">Transducer</keyword>
<feature type="region of interest" description="Disordered" evidence="7">
    <location>
        <begin position="92"/>
        <end position="207"/>
    </location>
</feature>
<dbReference type="PROSITE" id="PS50008">
    <property type="entry name" value="PIPLC_Y_DOMAIN"/>
    <property type="match status" value="1"/>
</dbReference>
<feature type="domain" description="PI-PLC Y-box" evidence="9">
    <location>
        <begin position="786"/>
        <end position="906"/>
    </location>
</feature>
<feature type="compositionally biased region" description="Polar residues" evidence="7">
    <location>
        <begin position="707"/>
        <end position="722"/>
    </location>
</feature>
<dbReference type="EMBL" id="KB456260">
    <property type="protein sequence ID" value="EMF17945.1"/>
    <property type="molecule type" value="Genomic_DNA"/>
</dbReference>
<sequence>MNLFSDNHRLDSYSPRSVSAASSTSHAQQLPSAAVPSPAKINSGIAMSVNPASTGMSATSLPPRSSSLHQIYPVNSYPSVSQDSLADIRMSPRNYQSSSPIPRRTLSDRTFSERSPSPHSRAGHSGAMAEAISNNGRAPSLLRKLSRGASNRLRRRASTAHSMRLRDQSAGPLLVRRRSDSNGASDFQDVSDLDLDSNTEDHDDYPPYIKDRNNALGINVGRPTVAPTSTASTFVGGIAPSSSALLEKGTWVWKLTRRNRKRIQLRLDSSSARVCWHGKKPDKSFFIDDVREMRIGAQSRNARDDIQVGLDQEDLLVSIVYCTPERFKGRIIKTMNILMPDNYILKLWTSALNIVTRERIEFMNALSSNPEKAEKGMAIAWKQHMALKDSADEERLDLKDAMSMCRKLEINCTESAVKTHFKAISRDEHMSLDYNQYKDFIQSFRERKDITHIFKNWQLGTDHDMDLETFFDFMRQEQKVDVDKDRAYWQSVFDKFARPAQNRPSLPDAVPSSLQKVWTIQSFQSFLTSSYTSPIAPLVGEPILDRPLNEYFISSSHNTYLLGRQVAGTSSVEGYIAALVKGCRCVEIDCWDGDDGRPIVTHGRTMTSKIPFEDCVSVVAKYAFHSSPYPLIVSLEVHCNSEQQLIMVDILRRTLGTMMITEPISSNTVSLPSPEELRNKILIKVKASAEIEQSQWLNENITGRSRARSLTSSFGRTPSTENTSAMSSPAVSSSVATSPSETNAVFTPRGSGAVTPSSSADDSDELRHPTDKPKRRVNKTRIVHELGKLGVYAQGIKFGAGFLTPGSKAYNHIYSFNENTFDDLCTKKTDNKAIMEKHNVKHLMRVYPAAKRVDSSNFNPMTVWRRGGQMAALNWQTYDVPQQINEAMFAAGTDRLGYVLKPEELRHAKHQNVLEGTELAQKHDEKGGKKSVRFSVDIISAQRLPRPRNQTSGAGMNPYIEFEMFYAEDKERVSTKPQNSMDGSGQDLPFEKVLPSRSRTRIVEGNGFDPQYHQNITSSVETKFPSLVFVRWTVWNAPQGKKSGSNGVLLAAYTAKLSSLQQGYRHLPLFNPQGEQYRDAKLFVKIKTGTPVALPAPRDENWFYDPTVSPRDTGRPERTWPQRLFSRAPSQRRREYSDISAPLSRTSSMDRESLR</sequence>
<dbReference type="SUPFAM" id="SSF49562">
    <property type="entry name" value="C2 domain (Calcium/lipid-binding domain, CaLB)"/>
    <property type="match status" value="1"/>
</dbReference>
<dbReference type="PRINTS" id="PR00390">
    <property type="entry name" value="PHPHLIPASEC"/>
</dbReference>
<dbReference type="GeneID" id="27901043"/>
<proteinExistence type="predicted"/>
<evidence type="ECO:0000256" key="5">
    <source>
        <dbReference type="ARBA" id="ARBA00023224"/>
    </source>
</evidence>
<feature type="compositionally biased region" description="Acidic residues" evidence="7">
    <location>
        <begin position="189"/>
        <end position="203"/>
    </location>
</feature>
<dbReference type="RefSeq" id="XP_016766066.1">
    <property type="nucleotide sequence ID" value="XM_016903906.1"/>
</dbReference>
<dbReference type="OMA" id="HWQREMS"/>
<feature type="domain" description="C2" evidence="8">
    <location>
        <begin position="915"/>
        <end position="1071"/>
    </location>
</feature>
<dbReference type="GO" id="GO:0051209">
    <property type="term" value="P:release of sequestered calcium ion into cytosol"/>
    <property type="evidence" value="ECO:0007669"/>
    <property type="project" value="TreeGrafter"/>
</dbReference>
<evidence type="ECO:0000313" key="11">
    <source>
        <dbReference type="Proteomes" id="UP000016931"/>
    </source>
</evidence>
<keyword evidence="2 6" id="KW-0378">Hydrolase</keyword>